<dbReference type="NCBIfam" id="TIGR02867">
    <property type="entry name" value="spore_II_P"/>
    <property type="match status" value="1"/>
</dbReference>
<keyword evidence="2" id="KW-1133">Transmembrane helix</keyword>
<dbReference type="EMBL" id="CP159485">
    <property type="protein sequence ID" value="XCI29265.1"/>
    <property type="molecule type" value="Genomic_DNA"/>
</dbReference>
<dbReference type="AlphaFoldDB" id="A0AAU8HV65"/>
<keyword evidence="2" id="KW-0472">Membrane</keyword>
<reference evidence="4" key="1">
    <citation type="journal article" date="2018" name="Antonie Van Leeuwenhoek">
        <title>Proteinivorax hydrogeniformans sp. nov., an anaerobic, haloalkaliphilic bacterium fermenting proteinaceous compounds with high hydrogen production.</title>
        <authorList>
            <person name="Boltyanskaya Y."/>
            <person name="Detkova E."/>
            <person name="Pimenov N."/>
            <person name="Kevbrin V."/>
        </authorList>
    </citation>
    <scope>NUCLEOTIDE SEQUENCE</scope>
    <source>
        <strain evidence="4">Z-710</strain>
    </source>
</reference>
<dbReference type="InterPro" id="IPR010897">
    <property type="entry name" value="Spore_II_P"/>
</dbReference>
<accession>A0AAU8HV65</accession>
<feature type="region of interest" description="Disordered" evidence="1">
    <location>
        <begin position="315"/>
        <end position="339"/>
    </location>
</feature>
<organism evidence="4">
    <name type="scientific">Proteinivorax hydrogeniformans</name>
    <dbReference type="NCBI Taxonomy" id="1826727"/>
    <lineage>
        <taxon>Bacteria</taxon>
        <taxon>Bacillati</taxon>
        <taxon>Bacillota</taxon>
        <taxon>Clostridia</taxon>
        <taxon>Eubacteriales</taxon>
        <taxon>Proteinivoracaceae</taxon>
        <taxon>Proteinivorax</taxon>
    </lineage>
</organism>
<feature type="transmembrane region" description="Helical" evidence="2">
    <location>
        <begin position="358"/>
        <end position="379"/>
    </location>
</feature>
<proteinExistence type="predicted"/>
<evidence type="ECO:0000313" key="4">
    <source>
        <dbReference type="EMBL" id="XCI29265.1"/>
    </source>
</evidence>
<evidence type="ECO:0000256" key="3">
    <source>
        <dbReference type="SAM" id="SignalP"/>
    </source>
</evidence>
<feature type="signal peptide" evidence="3">
    <location>
        <begin position="1"/>
        <end position="25"/>
    </location>
</feature>
<keyword evidence="2" id="KW-0812">Transmembrane</keyword>
<feature type="chain" id="PRO_5043761979" evidence="3">
    <location>
        <begin position="26"/>
        <end position="414"/>
    </location>
</feature>
<gene>
    <name evidence="4" type="primary">spoIIP</name>
    <name evidence="4" type="ORF">PRVXH_000576</name>
</gene>
<feature type="compositionally biased region" description="Basic and acidic residues" evidence="1">
    <location>
        <begin position="315"/>
        <end position="332"/>
    </location>
</feature>
<evidence type="ECO:0000256" key="2">
    <source>
        <dbReference type="SAM" id="Phobius"/>
    </source>
</evidence>
<reference evidence="4" key="2">
    <citation type="submission" date="2024-06" db="EMBL/GenBank/DDBJ databases">
        <authorList>
            <person name="Petrova K.O."/>
            <person name="Toshchakov S.V."/>
            <person name="Boltjanskaja Y.V."/>
            <person name="Kevbrin V.V."/>
        </authorList>
    </citation>
    <scope>NUCLEOTIDE SEQUENCE</scope>
    <source>
        <strain evidence="4">Z-710</strain>
    </source>
</reference>
<feature type="region of interest" description="Disordered" evidence="1">
    <location>
        <begin position="80"/>
        <end position="106"/>
    </location>
</feature>
<dbReference type="Pfam" id="PF07454">
    <property type="entry name" value="SpoIIP"/>
    <property type="match status" value="1"/>
</dbReference>
<keyword evidence="3" id="KW-0732">Signal</keyword>
<feature type="compositionally biased region" description="Acidic residues" evidence="1">
    <location>
        <begin position="91"/>
        <end position="102"/>
    </location>
</feature>
<name>A0AAU8HV65_9FIRM</name>
<protein>
    <submittedName>
        <fullName evidence="4">Stage II sporulation protein P</fullName>
    </submittedName>
</protein>
<sequence length="414" mass="46936">MQKSKMFFLALAIVFSFTFSLPAMAEVETEDGSYYTLFDDDGNVLLKTGIVIQEGDKFVDQQNVTYEVYKVDESQKRAWAKKKEDQQNPLEQEEGEEPEQNEAEAHSEIEAVGQFAQIEEADQRRIGLYYTHSGESFIPTEGYAQTDQRRGGIYEVGAVLAETLEELEVEVLNDQTTHFPYSGSYRRSRRTASALLENDLDAIFDVHRDAAPWDGYYTEIDGEPVTQVLIVVGTQNPTYRANEGFAWWLKAVADEQNPGLMKGIFYARGDYNQDLHPRSLLLEIGGHQNSREHAEEGARLFAPAIVETLYGDPEKAEEEKAKIEKEAKTKPQDEEDDELDPKVMSTIDRGGPGGIGGIWQAILSLFLLAFVGGAIYLFISVGDTREIKRKLRKFFKKEFANQIKRHDDDEEKDK</sequence>
<dbReference type="RefSeq" id="WP_353893813.1">
    <property type="nucleotide sequence ID" value="NZ_CP159485.1"/>
</dbReference>
<evidence type="ECO:0000256" key="1">
    <source>
        <dbReference type="SAM" id="MobiDB-lite"/>
    </source>
</evidence>